<gene>
    <name evidence="2" type="ORF">AALO_G00008390</name>
</gene>
<feature type="compositionally biased region" description="Polar residues" evidence="1">
    <location>
        <begin position="74"/>
        <end position="89"/>
    </location>
</feature>
<name>A0AAV6HFK4_9TELE</name>
<evidence type="ECO:0000313" key="2">
    <source>
        <dbReference type="EMBL" id="KAG5285869.1"/>
    </source>
</evidence>
<proteinExistence type="predicted"/>
<feature type="region of interest" description="Disordered" evidence="1">
    <location>
        <begin position="38"/>
        <end position="62"/>
    </location>
</feature>
<comment type="caution">
    <text evidence="2">The sequence shown here is derived from an EMBL/GenBank/DDBJ whole genome shotgun (WGS) entry which is preliminary data.</text>
</comment>
<feature type="region of interest" description="Disordered" evidence="1">
    <location>
        <begin position="74"/>
        <end position="97"/>
    </location>
</feature>
<dbReference type="EMBL" id="JADWDJ010000001">
    <property type="protein sequence ID" value="KAG5285869.1"/>
    <property type="molecule type" value="Genomic_DNA"/>
</dbReference>
<dbReference type="AlphaFoldDB" id="A0AAV6HFK4"/>
<sequence>MWDTSRQHIIKLRVRTIGTGVQRSGCETRGRCAFSHAGAAALPQGSGQIKPGPNSPPTPTRTLPSALNMRASTQHVLSHTPRSQPSSRHYSGAFMFT</sequence>
<keyword evidence="3" id="KW-1185">Reference proteome</keyword>
<dbReference type="Proteomes" id="UP000823561">
    <property type="component" value="Chromosome 1"/>
</dbReference>
<protein>
    <submittedName>
        <fullName evidence="2">Uncharacterized protein</fullName>
    </submittedName>
</protein>
<evidence type="ECO:0000256" key="1">
    <source>
        <dbReference type="SAM" id="MobiDB-lite"/>
    </source>
</evidence>
<organism evidence="2 3">
    <name type="scientific">Alosa alosa</name>
    <name type="common">allis shad</name>
    <dbReference type="NCBI Taxonomy" id="278164"/>
    <lineage>
        <taxon>Eukaryota</taxon>
        <taxon>Metazoa</taxon>
        <taxon>Chordata</taxon>
        <taxon>Craniata</taxon>
        <taxon>Vertebrata</taxon>
        <taxon>Euteleostomi</taxon>
        <taxon>Actinopterygii</taxon>
        <taxon>Neopterygii</taxon>
        <taxon>Teleostei</taxon>
        <taxon>Clupei</taxon>
        <taxon>Clupeiformes</taxon>
        <taxon>Clupeoidei</taxon>
        <taxon>Clupeidae</taxon>
        <taxon>Alosa</taxon>
    </lineage>
</organism>
<accession>A0AAV6HFK4</accession>
<reference evidence="2 3" key="1">
    <citation type="submission" date="2020-10" db="EMBL/GenBank/DDBJ databases">
        <title>Chromosome-scale genome assembly of the Allis shad, Alosa alosa.</title>
        <authorList>
            <person name="Margot Z."/>
            <person name="Christophe K."/>
            <person name="Cabau C."/>
            <person name="Louis A."/>
            <person name="Berthelot C."/>
            <person name="Parey E."/>
            <person name="Roest Crollius H."/>
            <person name="Montfort J."/>
            <person name="Robinson-Rechavi M."/>
            <person name="Bucao C."/>
            <person name="Bouchez O."/>
            <person name="Gislard M."/>
            <person name="Lluch J."/>
            <person name="Milhes M."/>
            <person name="Lampietro C."/>
            <person name="Lopez Roques C."/>
            <person name="Donnadieu C."/>
            <person name="Braasch I."/>
            <person name="Desvignes T."/>
            <person name="Postlethwait J."/>
            <person name="Bobe J."/>
            <person name="Guiguen Y."/>
        </authorList>
    </citation>
    <scope>NUCLEOTIDE SEQUENCE [LARGE SCALE GENOMIC DNA]</scope>
    <source>
        <strain evidence="2">M-15738</strain>
        <tissue evidence="2">Blood</tissue>
    </source>
</reference>
<evidence type="ECO:0000313" key="3">
    <source>
        <dbReference type="Proteomes" id="UP000823561"/>
    </source>
</evidence>